<protein>
    <submittedName>
        <fullName evidence="2">Uncharacterized protein</fullName>
    </submittedName>
</protein>
<keyword evidence="3" id="KW-1185">Reference proteome</keyword>
<accession>A0A7I8LLK1</accession>
<evidence type="ECO:0000313" key="3">
    <source>
        <dbReference type="Proteomes" id="UP000663760"/>
    </source>
</evidence>
<reference evidence="2" key="1">
    <citation type="submission" date="2020-02" db="EMBL/GenBank/DDBJ databases">
        <authorList>
            <person name="Scholz U."/>
            <person name="Mascher M."/>
            <person name="Fiebig A."/>
        </authorList>
    </citation>
    <scope>NUCLEOTIDE SEQUENCE</scope>
</reference>
<feature type="region of interest" description="Disordered" evidence="1">
    <location>
        <begin position="99"/>
        <end position="119"/>
    </location>
</feature>
<dbReference type="Proteomes" id="UP000663760">
    <property type="component" value="Chromosome 18"/>
</dbReference>
<dbReference type="EMBL" id="LR746281">
    <property type="protein sequence ID" value="CAA7410963.1"/>
    <property type="molecule type" value="Genomic_DNA"/>
</dbReference>
<dbReference type="AlphaFoldDB" id="A0A7I8LLK1"/>
<proteinExistence type="predicted"/>
<evidence type="ECO:0000313" key="2">
    <source>
        <dbReference type="EMBL" id="CAA7410963.1"/>
    </source>
</evidence>
<sequence>MEMRCEETMSLLSDLPRSHYELWLSDLAADVSPACRGEAALGEGFLAEVATAAAAGSQAADAVEEIRARRSGKEWRVESCGEGILLNVYFPSSLTRSLTGSRLRRGPRSRAQAEGNRDREPPLIHGWWPAIWETRERRKSRRW</sequence>
<gene>
    <name evidence="2" type="ORF">SI8410_18021641</name>
</gene>
<evidence type="ECO:0000256" key="1">
    <source>
        <dbReference type="SAM" id="MobiDB-lite"/>
    </source>
</evidence>
<organism evidence="2 3">
    <name type="scientific">Spirodela intermedia</name>
    <name type="common">Intermediate duckweed</name>
    <dbReference type="NCBI Taxonomy" id="51605"/>
    <lineage>
        <taxon>Eukaryota</taxon>
        <taxon>Viridiplantae</taxon>
        <taxon>Streptophyta</taxon>
        <taxon>Embryophyta</taxon>
        <taxon>Tracheophyta</taxon>
        <taxon>Spermatophyta</taxon>
        <taxon>Magnoliopsida</taxon>
        <taxon>Liliopsida</taxon>
        <taxon>Araceae</taxon>
        <taxon>Lemnoideae</taxon>
        <taxon>Spirodela</taxon>
    </lineage>
</organism>
<name>A0A7I8LLK1_SPIIN</name>